<evidence type="ECO:0000259" key="1">
    <source>
        <dbReference type="PROSITE" id="PS50943"/>
    </source>
</evidence>
<keyword evidence="3" id="KW-1185">Reference proteome</keyword>
<dbReference type="STRING" id="686796.SAMN04488104_106412"/>
<organism evidence="2 3">
    <name type="scientific">Algoriphagus faecimaris</name>
    <dbReference type="NCBI Taxonomy" id="686796"/>
    <lineage>
        <taxon>Bacteria</taxon>
        <taxon>Pseudomonadati</taxon>
        <taxon>Bacteroidota</taxon>
        <taxon>Cytophagia</taxon>
        <taxon>Cytophagales</taxon>
        <taxon>Cyclobacteriaceae</taxon>
        <taxon>Algoriphagus</taxon>
    </lineage>
</organism>
<protein>
    <submittedName>
        <fullName evidence="2">Helix-turn-helix domain-containing protein</fullName>
    </submittedName>
</protein>
<dbReference type="InterPro" id="IPR001387">
    <property type="entry name" value="Cro/C1-type_HTH"/>
</dbReference>
<proteinExistence type="predicted"/>
<dbReference type="InterPro" id="IPR010982">
    <property type="entry name" value="Lambda_DNA-bd_dom_sf"/>
</dbReference>
<reference evidence="3" key="1">
    <citation type="submission" date="2016-10" db="EMBL/GenBank/DDBJ databases">
        <authorList>
            <person name="Varghese N."/>
            <person name="Submissions S."/>
        </authorList>
    </citation>
    <scope>NUCLEOTIDE SEQUENCE [LARGE SCALE GENOMIC DNA]</scope>
    <source>
        <strain evidence="3">DSM 23095</strain>
    </source>
</reference>
<dbReference type="PROSITE" id="PS50943">
    <property type="entry name" value="HTH_CROC1"/>
    <property type="match status" value="1"/>
</dbReference>
<accession>A0A1G6XQQ2</accession>
<evidence type="ECO:0000313" key="2">
    <source>
        <dbReference type="EMBL" id="SDD80301.1"/>
    </source>
</evidence>
<gene>
    <name evidence="2" type="ORF">SAMN04488104_106412</name>
</gene>
<dbReference type="GO" id="GO:0003677">
    <property type="term" value="F:DNA binding"/>
    <property type="evidence" value="ECO:0007669"/>
    <property type="project" value="InterPro"/>
</dbReference>
<dbReference type="Gene3D" id="1.10.260.40">
    <property type="entry name" value="lambda repressor-like DNA-binding domains"/>
    <property type="match status" value="1"/>
</dbReference>
<dbReference type="Proteomes" id="UP000199060">
    <property type="component" value="Unassembled WGS sequence"/>
</dbReference>
<sequence length="51" mass="5737">MELGSRLKKAREAKKLSQQEVAQLLGVFQKTPMGPNIFLSNNNWILGLQIP</sequence>
<dbReference type="OrthoDB" id="959032at2"/>
<dbReference type="SUPFAM" id="SSF47413">
    <property type="entry name" value="lambda repressor-like DNA-binding domains"/>
    <property type="match status" value="1"/>
</dbReference>
<dbReference type="CDD" id="cd00093">
    <property type="entry name" value="HTH_XRE"/>
    <property type="match status" value="1"/>
</dbReference>
<feature type="domain" description="HTH cro/C1-type" evidence="1">
    <location>
        <begin position="7"/>
        <end position="27"/>
    </location>
</feature>
<evidence type="ECO:0000313" key="3">
    <source>
        <dbReference type="Proteomes" id="UP000199060"/>
    </source>
</evidence>
<dbReference type="AlphaFoldDB" id="A0A1G6XQQ2"/>
<dbReference type="EMBL" id="FNAC01000064">
    <property type="protein sequence ID" value="SDD80301.1"/>
    <property type="molecule type" value="Genomic_DNA"/>
</dbReference>
<name>A0A1G6XQQ2_9BACT</name>